<dbReference type="STRING" id="1095629.A0A0C9X8U2"/>
<evidence type="ECO:0000313" key="2">
    <source>
        <dbReference type="EMBL" id="KIJ92767.1"/>
    </source>
</evidence>
<name>A0A0C9X8U2_9AGAR</name>
<dbReference type="HOGENOM" id="CLU_085813_2_0_1"/>
<reference evidence="3" key="2">
    <citation type="submission" date="2015-01" db="EMBL/GenBank/DDBJ databases">
        <title>Evolutionary Origins and Diversification of the Mycorrhizal Mutualists.</title>
        <authorList>
            <consortium name="DOE Joint Genome Institute"/>
            <consortium name="Mycorrhizal Genomics Consortium"/>
            <person name="Kohler A."/>
            <person name="Kuo A."/>
            <person name="Nagy L.G."/>
            <person name="Floudas D."/>
            <person name="Copeland A."/>
            <person name="Barry K.W."/>
            <person name="Cichocki N."/>
            <person name="Veneault-Fourrey C."/>
            <person name="LaButti K."/>
            <person name="Lindquist E.A."/>
            <person name="Lipzen A."/>
            <person name="Lundell T."/>
            <person name="Morin E."/>
            <person name="Murat C."/>
            <person name="Riley R."/>
            <person name="Ohm R."/>
            <person name="Sun H."/>
            <person name="Tunlid A."/>
            <person name="Henrissat B."/>
            <person name="Grigoriev I.V."/>
            <person name="Hibbett D.S."/>
            <person name="Martin F."/>
        </authorList>
    </citation>
    <scope>NUCLEOTIDE SEQUENCE [LARGE SCALE GENOMIC DNA]</scope>
    <source>
        <strain evidence="3">LaAM-08-1</strain>
    </source>
</reference>
<organism evidence="2 3">
    <name type="scientific">Laccaria amethystina LaAM-08-1</name>
    <dbReference type="NCBI Taxonomy" id="1095629"/>
    <lineage>
        <taxon>Eukaryota</taxon>
        <taxon>Fungi</taxon>
        <taxon>Dikarya</taxon>
        <taxon>Basidiomycota</taxon>
        <taxon>Agaricomycotina</taxon>
        <taxon>Agaricomycetes</taxon>
        <taxon>Agaricomycetidae</taxon>
        <taxon>Agaricales</taxon>
        <taxon>Agaricineae</taxon>
        <taxon>Hydnangiaceae</taxon>
        <taxon>Laccaria</taxon>
    </lineage>
</organism>
<dbReference type="AlphaFoldDB" id="A0A0C9X8U2"/>
<gene>
    <name evidence="2" type="ORF">K443DRAFT_421818</name>
</gene>
<dbReference type="OrthoDB" id="3144234at2759"/>
<accession>A0A0C9X8U2</accession>
<dbReference type="EMBL" id="KN838885">
    <property type="protein sequence ID" value="KIJ92767.1"/>
    <property type="molecule type" value="Genomic_DNA"/>
</dbReference>
<evidence type="ECO:0000313" key="3">
    <source>
        <dbReference type="Proteomes" id="UP000054477"/>
    </source>
</evidence>
<sequence>MPITNLHSLLCYSQHPVELVHCCSILWDLREPPLSIPHVSSLDHFLPDTELTQHATSPPVTIFHVSCGFFPEEWSIEVRNPQGVTVLDVLKAIHSALQPQIRQDEWERLCKKHQDRVAAVFDARWRVSADPEESRAHGVLRIDCLLHHTWFGGLSVLLEDENSCILSLRRPR</sequence>
<reference evidence="2 3" key="1">
    <citation type="submission" date="2014-04" db="EMBL/GenBank/DDBJ databases">
        <authorList>
            <consortium name="DOE Joint Genome Institute"/>
            <person name="Kuo A."/>
            <person name="Kohler A."/>
            <person name="Nagy L.G."/>
            <person name="Floudas D."/>
            <person name="Copeland A."/>
            <person name="Barry K.W."/>
            <person name="Cichocki N."/>
            <person name="Veneault-Fourrey C."/>
            <person name="LaButti K."/>
            <person name="Lindquist E.A."/>
            <person name="Lipzen A."/>
            <person name="Lundell T."/>
            <person name="Morin E."/>
            <person name="Murat C."/>
            <person name="Sun H."/>
            <person name="Tunlid A."/>
            <person name="Henrissat B."/>
            <person name="Grigoriev I.V."/>
            <person name="Hibbett D.S."/>
            <person name="Martin F."/>
            <person name="Nordberg H.P."/>
            <person name="Cantor M.N."/>
            <person name="Hua S.X."/>
        </authorList>
    </citation>
    <scope>NUCLEOTIDE SEQUENCE [LARGE SCALE GENOMIC DNA]</scope>
    <source>
        <strain evidence="2 3">LaAM-08-1</strain>
    </source>
</reference>
<dbReference type="Proteomes" id="UP000054477">
    <property type="component" value="Unassembled WGS sequence"/>
</dbReference>
<dbReference type="Pfam" id="PF20415">
    <property type="entry name" value="DUF6699"/>
    <property type="match status" value="1"/>
</dbReference>
<dbReference type="InterPro" id="IPR046522">
    <property type="entry name" value="DUF6699"/>
</dbReference>
<protein>
    <recommendedName>
        <fullName evidence="1">DUF6699 domain-containing protein</fullName>
    </recommendedName>
</protein>
<keyword evidence="3" id="KW-1185">Reference proteome</keyword>
<feature type="domain" description="DUF6699" evidence="1">
    <location>
        <begin position="25"/>
        <end position="155"/>
    </location>
</feature>
<proteinExistence type="predicted"/>
<evidence type="ECO:0000259" key="1">
    <source>
        <dbReference type="Pfam" id="PF20415"/>
    </source>
</evidence>